<keyword evidence="2" id="KW-1185">Reference proteome</keyword>
<protein>
    <submittedName>
        <fullName evidence="1">Uncharacterized protein</fullName>
    </submittedName>
</protein>
<comment type="caution">
    <text evidence="1">The sequence shown here is derived from an EMBL/GenBank/DDBJ whole genome shotgun (WGS) entry which is preliminary data.</text>
</comment>
<name>A0A8J2L8Y8_9HEXA</name>
<accession>A0A8J2L8Y8</accession>
<gene>
    <name evidence="1" type="ORF">AFUS01_LOCUS38286</name>
</gene>
<dbReference type="AlphaFoldDB" id="A0A8J2L8Y8"/>
<dbReference type="EMBL" id="CAJVCH010547203">
    <property type="protein sequence ID" value="CAG7828353.1"/>
    <property type="molecule type" value="Genomic_DNA"/>
</dbReference>
<organism evidence="1 2">
    <name type="scientific">Allacma fusca</name>
    <dbReference type="NCBI Taxonomy" id="39272"/>
    <lineage>
        <taxon>Eukaryota</taxon>
        <taxon>Metazoa</taxon>
        <taxon>Ecdysozoa</taxon>
        <taxon>Arthropoda</taxon>
        <taxon>Hexapoda</taxon>
        <taxon>Collembola</taxon>
        <taxon>Symphypleona</taxon>
        <taxon>Sminthuridae</taxon>
        <taxon>Allacma</taxon>
    </lineage>
</organism>
<sequence>MMSCITGPDYAPSKVDIRYKNSRKGFVSCDFYFGGDYYQLEVAIIIVRNIIANRLHRQLKISEYTDSVRSHSVIKADFLQ</sequence>
<dbReference type="Proteomes" id="UP000708208">
    <property type="component" value="Unassembled WGS sequence"/>
</dbReference>
<evidence type="ECO:0000313" key="1">
    <source>
        <dbReference type="EMBL" id="CAG7828353.1"/>
    </source>
</evidence>
<evidence type="ECO:0000313" key="2">
    <source>
        <dbReference type="Proteomes" id="UP000708208"/>
    </source>
</evidence>
<reference evidence="1" key="1">
    <citation type="submission" date="2021-06" db="EMBL/GenBank/DDBJ databases">
        <authorList>
            <person name="Hodson N. C."/>
            <person name="Mongue J. A."/>
            <person name="Jaron S. K."/>
        </authorList>
    </citation>
    <scope>NUCLEOTIDE SEQUENCE</scope>
</reference>
<proteinExistence type="predicted"/>